<dbReference type="Proteomes" id="UP001642484">
    <property type="component" value="Unassembled WGS sequence"/>
</dbReference>
<accession>A0ABP0MDS9</accession>
<gene>
    <name evidence="1" type="ORF">CCMP2556_LOCUS25266</name>
</gene>
<name>A0ABP0MDS9_9DINO</name>
<proteinExistence type="predicted"/>
<dbReference type="EMBL" id="CAXAMN010016891">
    <property type="protein sequence ID" value="CAK9049328.1"/>
    <property type="molecule type" value="Genomic_DNA"/>
</dbReference>
<comment type="caution">
    <text evidence="1">The sequence shown here is derived from an EMBL/GenBank/DDBJ whole genome shotgun (WGS) entry which is preliminary data.</text>
</comment>
<protein>
    <submittedName>
        <fullName evidence="1">Uncharacterized protein</fullName>
    </submittedName>
</protein>
<evidence type="ECO:0000313" key="2">
    <source>
        <dbReference type="Proteomes" id="UP001642484"/>
    </source>
</evidence>
<reference evidence="1 2" key="1">
    <citation type="submission" date="2024-02" db="EMBL/GenBank/DDBJ databases">
        <authorList>
            <person name="Chen Y."/>
            <person name="Shah S."/>
            <person name="Dougan E. K."/>
            <person name="Thang M."/>
            <person name="Chan C."/>
        </authorList>
    </citation>
    <scope>NUCLEOTIDE SEQUENCE [LARGE SCALE GENOMIC DNA]</scope>
</reference>
<organism evidence="1 2">
    <name type="scientific">Durusdinium trenchii</name>
    <dbReference type="NCBI Taxonomy" id="1381693"/>
    <lineage>
        <taxon>Eukaryota</taxon>
        <taxon>Sar</taxon>
        <taxon>Alveolata</taxon>
        <taxon>Dinophyceae</taxon>
        <taxon>Suessiales</taxon>
        <taxon>Symbiodiniaceae</taxon>
        <taxon>Durusdinium</taxon>
    </lineage>
</organism>
<sequence>MNCDEQKIRVKRGMAALVQVQPLHRHTERANQIGCRMSLGPSHSKLRADPYNTVIAVTSVVPLVRGEEAKRKKLRCCVLNFCNNCCLWDLVFGESLQSFKNLLWIVFGFGT</sequence>
<evidence type="ECO:0000313" key="1">
    <source>
        <dbReference type="EMBL" id="CAK9049328.1"/>
    </source>
</evidence>
<keyword evidence="2" id="KW-1185">Reference proteome</keyword>